<name>A0AAV5HUI2_9ROSI</name>
<feature type="transmembrane region" description="Helical" evidence="1">
    <location>
        <begin position="20"/>
        <end position="40"/>
    </location>
</feature>
<dbReference type="EMBL" id="BPVZ01000003">
    <property type="protein sequence ID" value="GKU89189.1"/>
    <property type="molecule type" value="Genomic_DNA"/>
</dbReference>
<gene>
    <name evidence="3" type="ORF">SLEP1_g3357</name>
</gene>
<evidence type="ECO:0000256" key="1">
    <source>
        <dbReference type="SAM" id="Phobius"/>
    </source>
</evidence>
<evidence type="ECO:0000313" key="3">
    <source>
        <dbReference type="EMBL" id="GKU89189.1"/>
    </source>
</evidence>
<keyword evidence="1" id="KW-0812">Transmembrane</keyword>
<keyword evidence="4" id="KW-1185">Reference proteome</keyword>
<accession>A0AAV5HUI2</accession>
<dbReference type="Proteomes" id="UP001054252">
    <property type="component" value="Unassembled WGS sequence"/>
</dbReference>
<dbReference type="AlphaFoldDB" id="A0AAV5HUI2"/>
<keyword evidence="1" id="KW-0472">Membrane</keyword>
<keyword evidence="1" id="KW-1133">Transmembrane helix</keyword>
<protein>
    <recommendedName>
        <fullName evidence="2">DUF4094 domain-containing protein</fullName>
    </recommendedName>
</protein>
<evidence type="ECO:0000313" key="4">
    <source>
        <dbReference type="Proteomes" id="UP001054252"/>
    </source>
</evidence>
<reference evidence="3 4" key="1">
    <citation type="journal article" date="2021" name="Commun. Biol.">
        <title>The genome of Shorea leprosula (Dipterocarpaceae) highlights the ecological relevance of drought in aseasonal tropical rainforests.</title>
        <authorList>
            <person name="Ng K.K.S."/>
            <person name="Kobayashi M.J."/>
            <person name="Fawcett J.A."/>
            <person name="Hatakeyama M."/>
            <person name="Paape T."/>
            <person name="Ng C.H."/>
            <person name="Ang C.C."/>
            <person name="Tnah L.H."/>
            <person name="Lee C.T."/>
            <person name="Nishiyama T."/>
            <person name="Sese J."/>
            <person name="O'Brien M.J."/>
            <person name="Copetti D."/>
            <person name="Mohd Noor M.I."/>
            <person name="Ong R.C."/>
            <person name="Putra M."/>
            <person name="Sireger I.Z."/>
            <person name="Indrioko S."/>
            <person name="Kosugi Y."/>
            <person name="Izuno A."/>
            <person name="Isagi Y."/>
            <person name="Lee S.L."/>
            <person name="Shimizu K.K."/>
        </authorList>
    </citation>
    <scope>NUCLEOTIDE SEQUENCE [LARGE SCALE GENOMIC DNA]</scope>
    <source>
        <strain evidence="3">214</strain>
    </source>
</reference>
<organism evidence="3 4">
    <name type="scientific">Rubroshorea leprosula</name>
    <dbReference type="NCBI Taxonomy" id="152421"/>
    <lineage>
        <taxon>Eukaryota</taxon>
        <taxon>Viridiplantae</taxon>
        <taxon>Streptophyta</taxon>
        <taxon>Embryophyta</taxon>
        <taxon>Tracheophyta</taxon>
        <taxon>Spermatophyta</taxon>
        <taxon>Magnoliopsida</taxon>
        <taxon>eudicotyledons</taxon>
        <taxon>Gunneridae</taxon>
        <taxon>Pentapetalae</taxon>
        <taxon>rosids</taxon>
        <taxon>malvids</taxon>
        <taxon>Malvales</taxon>
        <taxon>Dipterocarpaceae</taxon>
        <taxon>Rubroshorea</taxon>
    </lineage>
</organism>
<evidence type="ECO:0000259" key="2">
    <source>
        <dbReference type="Pfam" id="PF13334"/>
    </source>
</evidence>
<dbReference type="Pfam" id="PF13334">
    <property type="entry name" value="DUF4094"/>
    <property type="match status" value="1"/>
</dbReference>
<sequence>MYRKASYNRISNMVFRSRISSLLLSMFATLAAIYVAGRLWQDSQNRVYLIKELDRITGQGQSAISVDDTLKIISCREQHKKLSALEMELAAAKQEGFNSKNLEDIDGSVSKRRPLVVIGILTTFGRKNNRDAIRKAWMGTGRVLSIFLFFVWWDFVRGDSYAIL</sequence>
<comment type="caution">
    <text evidence="3">The sequence shown here is derived from an EMBL/GenBank/DDBJ whole genome shotgun (WGS) entry which is preliminary data.</text>
</comment>
<dbReference type="InterPro" id="IPR025298">
    <property type="entry name" value="DUF4094"/>
</dbReference>
<feature type="domain" description="DUF4094" evidence="2">
    <location>
        <begin position="17"/>
        <end position="94"/>
    </location>
</feature>
<proteinExistence type="predicted"/>